<evidence type="ECO:0000256" key="5">
    <source>
        <dbReference type="ARBA" id="ARBA00022691"/>
    </source>
</evidence>
<evidence type="ECO:0000256" key="7">
    <source>
        <dbReference type="ARBA" id="ARBA00023004"/>
    </source>
</evidence>
<evidence type="ECO:0000313" key="13">
    <source>
        <dbReference type="Proteomes" id="UP001273505"/>
    </source>
</evidence>
<dbReference type="PROSITE" id="PS51918">
    <property type="entry name" value="RADICAL_SAM"/>
    <property type="match status" value="1"/>
</dbReference>
<dbReference type="InterPro" id="IPR058240">
    <property type="entry name" value="rSAM_sf"/>
</dbReference>
<keyword evidence="5 10" id="KW-0949">S-adenosyl-L-methionine</keyword>
<dbReference type="InterPro" id="IPR010723">
    <property type="entry name" value="HemN_C"/>
</dbReference>
<dbReference type="Pfam" id="PF06969">
    <property type="entry name" value="HemN_C"/>
    <property type="match status" value="1"/>
</dbReference>
<dbReference type="InterPro" id="IPR013785">
    <property type="entry name" value="Aldolase_TIM"/>
</dbReference>
<comment type="function">
    <text evidence="10">Probably acts as a heme chaperone, transferring heme to an unknown acceptor. Binds one molecule of heme per monomer, possibly covalently. Binds 1 [4Fe-4S] cluster. The cluster is coordinated with 3 cysteines and an exchangeable S-adenosyl-L-methionine.</text>
</comment>
<evidence type="ECO:0000256" key="2">
    <source>
        <dbReference type="ARBA" id="ARBA00006100"/>
    </source>
</evidence>
<dbReference type="Gene3D" id="3.20.20.70">
    <property type="entry name" value="Aldolase class I"/>
    <property type="match status" value="1"/>
</dbReference>
<keyword evidence="4 10" id="KW-0349">Heme</keyword>
<keyword evidence="6 10" id="KW-0479">Metal-binding</keyword>
<evidence type="ECO:0000256" key="1">
    <source>
        <dbReference type="ARBA" id="ARBA00001966"/>
    </source>
</evidence>
<comment type="subcellular location">
    <subcellularLocation>
        <location evidence="10">Cytoplasm</location>
    </subcellularLocation>
</comment>
<keyword evidence="10" id="KW-0004">4Fe-4S</keyword>
<evidence type="ECO:0000256" key="9">
    <source>
        <dbReference type="ARBA" id="ARBA00023186"/>
    </source>
</evidence>
<dbReference type="InterPro" id="IPR007197">
    <property type="entry name" value="rSAM"/>
</dbReference>
<keyword evidence="13" id="KW-1185">Reference proteome</keyword>
<comment type="caution">
    <text evidence="12">The sequence shown here is derived from an EMBL/GenBank/DDBJ whole genome shotgun (WGS) entry which is preliminary data.</text>
</comment>
<keyword evidence="9 10" id="KW-0143">Chaperone</keyword>
<dbReference type="SFLD" id="SFLDG01082">
    <property type="entry name" value="B12-binding_domain_containing"/>
    <property type="match status" value="1"/>
</dbReference>
<keyword evidence="8 10" id="KW-0411">Iron-sulfur</keyword>
<dbReference type="RefSeq" id="WP_302723778.1">
    <property type="nucleotide sequence ID" value="NZ_JAULRU010000692.1"/>
</dbReference>
<reference evidence="12 13" key="1">
    <citation type="submission" date="2023-11" db="EMBL/GenBank/DDBJ databases">
        <title>Gilvimarinus fulvus sp. nov., isolated from the surface of Kelp.</title>
        <authorList>
            <person name="Sun Y.Y."/>
            <person name="Gong Y."/>
            <person name="Du Z.J."/>
        </authorList>
    </citation>
    <scope>NUCLEOTIDE SEQUENCE [LARGE SCALE GENOMIC DNA]</scope>
    <source>
        <strain evidence="12 13">SDUM040013</strain>
    </source>
</reference>
<dbReference type="SFLD" id="SFLDF00288">
    <property type="entry name" value="HemN-like__clustered_with_nucl"/>
    <property type="match status" value="1"/>
</dbReference>
<accession>A0ABU4S2Q3</accession>
<feature type="domain" description="Radical SAM core" evidence="11">
    <location>
        <begin position="1"/>
        <end position="234"/>
    </location>
</feature>
<proteinExistence type="inferred from homology"/>
<dbReference type="Proteomes" id="UP001273505">
    <property type="component" value="Unassembled WGS sequence"/>
</dbReference>
<dbReference type="SFLD" id="SFLDF00562">
    <property type="entry name" value="HemN-like__clustered_with_heat"/>
    <property type="match status" value="1"/>
</dbReference>
<dbReference type="PANTHER" id="PTHR13932">
    <property type="entry name" value="COPROPORPHYRINIGEN III OXIDASE"/>
    <property type="match status" value="1"/>
</dbReference>
<dbReference type="EMBL" id="JAXAFO010000020">
    <property type="protein sequence ID" value="MDX6850128.1"/>
    <property type="molecule type" value="Genomic_DNA"/>
</dbReference>
<dbReference type="PANTHER" id="PTHR13932:SF5">
    <property type="entry name" value="RADICAL S-ADENOSYL METHIONINE DOMAIN-CONTAINING PROTEIN 1, MITOCHONDRIAL"/>
    <property type="match status" value="1"/>
</dbReference>
<dbReference type="InterPro" id="IPR034505">
    <property type="entry name" value="Coproporphyrinogen-III_oxidase"/>
</dbReference>
<organism evidence="12 13">
    <name type="scientific">Gilvimarinus gilvus</name>
    <dbReference type="NCBI Taxonomy" id="3058038"/>
    <lineage>
        <taxon>Bacteria</taxon>
        <taxon>Pseudomonadati</taxon>
        <taxon>Pseudomonadota</taxon>
        <taxon>Gammaproteobacteria</taxon>
        <taxon>Cellvibrionales</taxon>
        <taxon>Cellvibrionaceae</taxon>
        <taxon>Gilvimarinus</taxon>
    </lineage>
</organism>
<evidence type="ECO:0000256" key="8">
    <source>
        <dbReference type="ARBA" id="ARBA00023014"/>
    </source>
</evidence>
<dbReference type="NCBIfam" id="TIGR00539">
    <property type="entry name" value="hemN_rel"/>
    <property type="match status" value="1"/>
</dbReference>
<evidence type="ECO:0000259" key="11">
    <source>
        <dbReference type="PROSITE" id="PS51918"/>
    </source>
</evidence>
<dbReference type="InterPro" id="IPR006638">
    <property type="entry name" value="Elp3/MiaA/NifB-like_rSAM"/>
</dbReference>
<keyword evidence="10" id="KW-0963">Cytoplasm</keyword>
<dbReference type="SUPFAM" id="SSF102114">
    <property type="entry name" value="Radical SAM enzymes"/>
    <property type="match status" value="1"/>
</dbReference>
<dbReference type="SFLD" id="SFLDS00029">
    <property type="entry name" value="Radical_SAM"/>
    <property type="match status" value="1"/>
</dbReference>
<evidence type="ECO:0000256" key="3">
    <source>
        <dbReference type="ARBA" id="ARBA00017228"/>
    </source>
</evidence>
<evidence type="ECO:0000256" key="6">
    <source>
        <dbReference type="ARBA" id="ARBA00022723"/>
    </source>
</evidence>
<sequence>MLTLPPLSLYIHIPWCVRKCPYCDFNSHQSDTHVPEQAYVAALARDLAADAELAQGRRLTSIFFGGGTPSLFSCAAIGEILNSAERIIGFEENIEITLEANPGTFEQDKFRGFRSAGVNRLSIGIQSFNDEQLQALGRIHDGDAALKATDTARRAGFDNLNLDLMHGLPGQSLAAAMQDLNTALALEPEHLSWYQLTIEPNTVFYSKPPTLPVEDTLADIQDVGHDKLQQAGFKRYEVSAYARTARAKHNMNYWQFGDYLGIGAGAHGKFTTPNNGTIFRQWKTRQPDAYLNADAGPGRFPNPFCAGREVIEPDARALEFLLNALRLTEGCAPTTFTERTGLPLDALEPHWQELAGKGLVQSRSQRIATTELGMRFLNDVLGAYT</sequence>
<dbReference type="SFLD" id="SFLDG01065">
    <property type="entry name" value="anaerobic_coproporphyrinogen-I"/>
    <property type="match status" value="1"/>
</dbReference>
<comment type="similarity">
    <text evidence="2">Belongs to the anaerobic coproporphyrinogen-III oxidase family. HemW subfamily.</text>
</comment>
<dbReference type="InterPro" id="IPR004559">
    <property type="entry name" value="HemW-like"/>
</dbReference>
<dbReference type="SMART" id="SM00729">
    <property type="entry name" value="Elp3"/>
    <property type="match status" value="1"/>
</dbReference>
<dbReference type="Pfam" id="PF04055">
    <property type="entry name" value="Radical_SAM"/>
    <property type="match status" value="1"/>
</dbReference>
<keyword evidence="7 10" id="KW-0408">Iron</keyword>
<name>A0ABU4S2Q3_9GAMM</name>
<evidence type="ECO:0000313" key="12">
    <source>
        <dbReference type="EMBL" id="MDX6850128.1"/>
    </source>
</evidence>
<comment type="cofactor">
    <cofactor evidence="1">
        <name>[4Fe-4S] cluster</name>
        <dbReference type="ChEBI" id="CHEBI:49883"/>
    </cofactor>
</comment>
<gene>
    <name evidence="12" type="primary">hemW</name>
    <name evidence="12" type="ORF">SCD92_12215</name>
</gene>
<evidence type="ECO:0000256" key="4">
    <source>
        <dbReference type="ARBA" id="ARBA00022617"/>
    </source>
</evidence>
<dbReference type="CDD" id="cd01335">
    <property type="entry name" value="Radical_SAM"/>
    <property type="match status" value="1"/>
</dbReference>
<evidence type="ECO:0000256" key="10">
    <source>
        <dbReference type="RuleBase" id="RU364116"/>
    </source>
</evidence>
<protein>
    <recommendedName>
        <fullName evidence="3 10">Heme chaperone HemW</fullName>
    </recommendedName>
</protein>